<evidence type="ECO:0000259" key="2">
    <source>
        <dbReference type="Pfam" id="PF13579"/>
    </source>
</evidence>
<sequence length="398" mass="45433">MVVKRLLILSYYYEPDLSACSFRTTALVRHLTEKYPELEIDILTTLPSRYSSYRPTDVSSIEQSNVHVHRIAVPEFNVGLKGELISGLYYYRQVMKFTKGKHYDLVYGTSSKLATATLAKRIASQTSARVFLDIRDLFVENIRDMFNPMLSRMLLPTLKLVEKYTLSNVDRVNIVSEGFRQHIERYVDSNKISVFTNGIDCSFIPLDKPQYHRPKGTTIRLVYAGNIGRAQALEKIIPKLAKRLKNNIEITIIGDGRKNAKLISVLQSAKLTNVIVHPPVPRDELLNYYSHADVLFLHLDSCACLEHVIPSKIFEYAATGLPLLCGVQGYTKQFIEQNVSNAKVFIPNDVEHCITQLKSLNLKQITRTDFIQQFSRNNIMNGMTKEIGRLLYVAENHE</sequence>
<dbReference type="Pfam" id="PF00534">
    <property type="entry name" value="Glycos_transf_1"/>
    <property type="match status" value="1"/>
</dbReference>
<name>A0A5Q5AXB0_VIBPH</name>
<dbReference type="PANTHER" id="PTHR45947:SF3">
    <property type="entry name" value="SULFOQUINOVOSYL TRANSFERASE SQD2"/>
    <property type="match status" value="1"/>
</dbReference>
<organism evidence="4">
    <name type="scientific">Vibrio parahaemolyticus</name>
    <dbReference type="NCBI Taxonomy" id="670"/>
    <lineage>
        <taxon>Bacteria</taxon>
        <taxon>Pseudomonadati</taxon>
        <taxon>Pseudomonadota</taxon>
        <taxon>Gammaproteobacteria</taxon>
        <taxon>Vibrionales</taxon>
        <taxon>Vibrionaceae</taxon>
        <taxon>Vibrio</taxon>
    </lineage>
</organism>
<feature type="domain" description="Glycosyltransferase subfamily 4-like N-terminal" evidence="2">
    <location>
        <begin position="28"/>
        <end position="198"/>
    </location>
</feature>
<dbReference type="EMBL" id="MK455086">
    <property type="protein sequence ID" value="QEQ70836.1"/>
    <property type="molecule type" value="Genomic_DNA"/>
</dbReference>
<dbReference type="InterPro" id="IPR028098">
    <property type="entry name" value="Glyco_trans_4-like_N"/>
</dbReference>
<dbReference type="RefSeq" id="WP_021448946.1">
    <property type="nucleotide sequence ID" value="NZ_CP011884.1"/>
</dbReference>
<dbReference type="InterPro" id="IPR001296">
    <property type="entry name" value="Glyco_trans_1"/>
</dbReference>
<dbReference type="InterPro" id="IPR050194">
    <property type="entry name" value="Glycosyltransferase_grp1"/>
</dbReference>
<dbReference type="SUPFAM" id="SSF53756">
    <property type="entry name" value="UDP-Glycosyltransferase/glycogen phosphorylase"/>
    <property type="match status" value="1"/>
</dbReference>
<gene>
    <name evidence="3" type="ORF">ACX05_07560</name>
</gene>
<feature type="domain" description="Glycosyl transferase family 1" evidence="1">
    <location>
        <begin position="215"/>
        <end position="373"/>
    </location>
</feature>
<accession>A0A5Q5AXB0</accession>
<dbReference type="CDD" id="cd03794">
    <property type="entry name" value="GT4_WbuB-like"/>
    <property type="match status" value="1"/>
</dbReference>
<dbReference type="GO" id="GO:0016758">
    <property type="term" value="F:hexosyltransferase activity"/>
    <property type="evidence" value="ECO:0007669"/>
    <property type="project" value="TreeGrafter"/>
</dbReference>
<protein>
    <submittedName>
        <fullName evidence="4">Putative group 1 glycosyl transferase</fullName>
    </submittedName>
</protein>
<dbReference type="Pfam" id="PF13579">
    <property type="entry name" value="Glyco_trans_4_4"/>
    <property type="match status" value="1"/>
</dbReference>
<dbReference type="EMBL" id="LIRS01000056">
    <property type="protein sequence ID" value="KOY36104.1"/>
    <property type="molecule type" value="Genomic_DNA"/>
</dbReference>
<evidence type="ECO:0000313" key="5">
    <source>
        <dbReference type="Proteomes" id="UP000037697"/>
    </source>
</evidence>
<evidence type="ECO:0000313" key="3">
    <source>
        <dbReference type="EMBL" id="KOY36104.1"/>
    </source>
</evidence>
<evidence type="ECO:0000259" key="1">
    <source>
        <dbReference type="Pfam" id="PF00534"/>
    </source>
</evidence>
<dbReference type="AlphaFoldDB" id="A0A5Q5AXB0"/>
<dbReference type="PANTHER" id="PTHR45947">
    <property type="entry name" value="SULFOQUINOVOSYL TRANSFERASE SQD2"/>
    <property type="match status" value="1"/>
</dbReference>
<reference evidence="3 5" key="1">
    <citation type="submission" date="2015-07" db="EMBL/GenBank/DDBJ databases">
        <title>Foodborne Vibrio parahaemolyticus Isolates.</title>
        <authorList>
            <person name="Ronholm J."/>
            <person name="Petronella N."/>
            <person name="Kenwell R."/>
            <person name="Banerjee S."/>
        </authorList>
    </citation>
    <scope>NUCLEOTIDE SEQUENCE [LARGE SCALE GENOMIC DNA]</scope>
    <source>
        <strain evidence="3 5">HS-06-05</strain>
    </source>
</reference>
<evidence type="ECO:0000313" key="4">
    <source>
        <dbReference type="EMBL" id="QEQ70836.1"/>
    </source>
</evidence>
<dbReference type="Gene3D" id="3.40.50.2000">
    <property type="entry name" value="Glycogen Phosphorylase B"/>
    <property type="match status" value="2"/>
</dbReference>
<dbReference type="Proteomes" id="UP000037697">
    <property type="component" value="Unassembled WGS sequence"/>
</dbReference>
<reference evidence="4" key="2">
    <citation type="journal article" date="2019" name="Int. J. Food Microbiol.">
        <title>Developing a novel molecular serotyping system based on capsular polysaccharide synthesis gene clusters of Vibrio parahaemolyticus.</title>
        <authorList>
            <person name="Pang Y."/>
            <person name="Guo X."/>
            <person name="Tian X."/>
            <person name="Liu F."/>
            <person name="Wang L."/>
            <person name="Wu J."/>
            <person name="Zhang S."/>
            <person name="Li S."/>
            <person name="Liu B."/>
        </authorList>
    </citation>
    <scope>NUCLEOTIDE SEQUENCE</scope>
    <source>
        <strain evidence="4">G2872</strain>
    </source>
</reference>
<keyword evidence="4" id="KW-0808">Transferase</keyword>
<proteinExistence type="predicted"/>